<feature type="transmembrane region" description="Helical" evidence="1">
    <location>
        <begin position="65"/>
        <end position="88"/>
    </location>
</feature>
<dbReference type="KEGG" id="lyk:FLP23_02475"/>
<organism evidence="2 3">
    <name type="scientific">Protaetiibacter larvae</name>
    <dbReference type="NCBI Taxonomy" id="2592654"/>
    <lineage>
        <taxon>Bacteria</taxon>
        <taxon>Bacillati</taxon>
        <taxon>Actinomycetota</taxon>
        <taxon>Actinomycetes</taxon>
        <taxon>Micrococcales</taxon>
        <taxon>Microbacteriaceae</taxon>
        <taxon>Protaetiibacter</taxon>
    </lineage>
</organism>
<proteinExistence type="predicted"/>
<evidence type="ECO:0000313" key="2">
    <source>
        <dbReference type="EMBL" id="QEO08977.1"/>
    </source>
</evidence>
<feature type="transmembrane region" description="Helical" evidence="1">
    <location>
        <begin position="260"/>
        <end position="285"/>
    </location>
</feature>
<dbReference type="Proteomes" id="UP000322159">
    <property type="component" value="Chromosome"/>
</dbReference>
<protein>
    <submittedName>
        <fullName evidence="2">Uncharacterized protein</fullName>
    </submittedName>
</protein>
<dbReference type="RefSeq" id="WP_149324408.1">
    <property type="nucleotide sequence ID" value="NZ_CP043504.1"/>
</dbReference>
<keyword evidence="1" id="KW-1133">Transmembrane helix</keyword>
<accession>A0A5C1Y7T5</accession>
<name>A0A5C1Y7T5_9MICO</name>
<dbReference type="AlphaFoldDB" id="A0A5C1Y7T5"/>
<dbReference type="EMBL" id="CP043504">
    <property type="protein sequence ID" value="QEO08977.1"/>
    <property type="molecule type" value="Genomic_DNA"/>
</dbReference>
<feature type="transmembrane region" description="Helical" evidence="1">
    <location>
        <begin position="148"/>
        <end position="166"/>
    </location>
</feature>
<dbReference type="OrthoDB" id="5117630at2"/>
<feature type="transmembrane region" description="Helical" evidence="1">
    <location>
        <begin position="94"/>
        <end position="116"/>
    </location>
</feature>
<keyword evidence="1" id="KW-0812">Transmembrane</keyword>
<feature type="transmembrane region" description="Helical" evidence="1">
    <location>
        <begin position="178"/>
        <end position="197"/>
    </location>
</feature>
<gene>
    <name evidence="2" type="ORF">FLP23_02475</name>
</gene>
<feature type="transmembrane region" description="Helical" evidence="1">
    <location>
        <begin position="229"/>
        <end position="248"/>
    </location>
</feature>
<keyword evidence="1" id="KW-0472">Membrane</keyword>
<evidence type="ECO:0000313" key="3">
    <source>
        <dbReference type="Proteomes" id="UP000322159"/>
    </source>
</evidence>
<feature type="transmembrane region" description="Helical" evidence="1">
    <location>
        <begin position="6"/>
        <end position="26"/>
    </location>
</feature>
<sequence>MISTTTLGWAAAMGVLAVVAAVAPLVTTRRSPAARLSRTVGLMPPEQPLLGVVDRRGRRLIRWQSTGGALGLVATVGGALLAALTGLTPDPATLLPWIGFAGILIGGSLAALLAVVSDRTTADPTTPRVAHTRAVRLRDYIDPLEVNGARVLAALGTIAAVVALAWPAPFATLEPFRFVVALSAAGALAALALAEIGGRRIVLARPRTADSPVALAWDDALRSADLRTLFTAPLLLGLYATIFGTPVLTTPLLEVLPEPWIFVAINVGAYLGVAVIIAVVVIALLRQPGRYYLKRLWPEVAAAAALAGSAR</sequence>
<reference evidence="2 3" key="1">
    <citation type="submission" date="2019-09" db="EMBL/GenBank/DDBJ databases">
        <title>Genome sequencing of strain KACC 19322.</title>
        <authorList>
            <person name="Heo J."/>
            <person name="Kim S.-J."/>
            <person name="Kim J.-S."/>
            <person name="Hong S.-B."/>
            <person name="Kwon S.-W."/>
        </authorList>
    </citation>
    <scope>NUCLEOTIDE SEQUENCE [LARGE SCALE GENOMIC DNA]</scope>
    <source>
        <strain evidence="2 3">KACC 19322</strain>
    </source>
</reference>
<evidence type="ECO:0000256" key="1">
    <source>
        <dbReference type="SAM" id="Phobius"/>
    </source>
</evidence>
<keyword evidence="3" id="KW-1185">Reference proteome</keyword>